<reference evidence="7" key="3">
    <citation type="submission" date="2023-06" db="EMBL/GenBank/DDBJ databases">
        <title>Pangenomics reveal diversification of enzyme families and niche specialization in globally abundant SAR202 bacteria.</title>
        <authorList>
            <person name="Saw J.H.W."/>
        </authorList>
    </citation>
    <scope>NUCLEOTIDE SEQUENCE [LARGE SCALE GENOMIC DNA]</scope>
    <source>
        <strain evidence="7">JH1073</strain>
    </source>
</reference>
<evidence type="ECO:0000313" key="8">
    <source>
        <dbReference type="Proteomes" id="UP001321249"/>
    </source>
</evidence>
<dbReference type="AlphaFoldDB" id="A0AAJ6CRX0"/>
<keyword evidence="7" id="KW-1185">Reference proteome</keyword>
<reference evidence="7 8" key="1">
    <citation type="submission" date="2019-11" db="EMBL/GenBank/DDBJ databases">
        <authorList>
            <person name="Cho J.-C."/>
        </authorList>
    </citation>
    <scope>NUCLEOTIDE SEQUENCE [LARGE SCALE GENOMIC DNA]</scope>
    <source>
        <strain evidence="6 7">JH1073</strain>
        <strain evidence="5 8">JH702</strain>
    </source>
</reference>
<accession>A0AAJ6CRX0</accession>
<keyword evidence="4" id="KW-0732">Signal</keyword>
<dbReference type="PANTHER" id="PTHR18870">
    <property type="entry name" value="PROTEIN TAG-278-RELATED"/>
    <property type="match status" value="1"/>
</dbReference>
<gene>
    <name evidence="5" type="ORF">GKO46_00675</name>
    <name evidence="6" type="ORF">GKO48_08550</name>
</gene>
<feature type="coiled-coil region" evidence="2">
    <location>
        <begin position="744"/>
        <end position="771"/>
    </location>
</feature>
<organism evidence="6 7">
    <name type="scientific">Candidatus Lucifugimonas marina</name>
    <dbReference type="NCBI Taxonomy" id="3038979"/>
    <lineage>
        <taxon>Bacteria</taxon>
        <taxon>Bacillati</taxon>
        <taxon>Chloroflexota</taxon>
        <taxon>Dehalococcoidia</taxon>
        <taxon>SAR202 cluster</taxon>
        <taxon>Candidatus Lucifugimonadales</taxon>
        <taxon>Candidatus Lucifugimonadaceae</taxon>
        <taxon>Candidatus Lucifugimonas</taxon>
    </lineage>
</organism>
<evidence type="ECO:0000256" key="2">
    <source>
        <dbReference type="SAM" id="Coils"/>
    </source>
</evidence>
<feature type="coiled-coil region" evidence="2">
    <location>
        <begin position="513"/>
        <end position="642"/>
    </location>
</feature>
<evidence type="ECO:0000313" key="7">
    <source>
        <dbReference type="Proteomes" id="UP001219901"/>
    </source>
</evidence>
<dbReference type="Proteomes" id="UP001321249">
    <property type="component" value="Unassembled WGS sequence"/>
</dbReference>
<protein>
    <submittedName>
        <fullName evidence="6">Uncharacterized protein</fullName>
    </submittedName>
</protein>
<evidence type="ECO:0000256" key="1">
    <source>
        <dbReference type="ARBA" id="ARBA00023054"/>
    </source>
</evidence>
<feature type="region of interest" description="Disordered" evidence="3">
    <location>
        <begin position="789"/>
        <end position="822"/>
    </location>
</feature>
<evidence type="ECO:0000313" key="6">
    <source>
        <dbReference type="EMBL" id="WFG39666.1"/>
    </source>
</evidence>
<feature type="signal peptide" evidence="4">
    <location>
        <begin position="1"/>
        <end position="28"/>
    </location>
</feature>
<proteinExistence type="predicted"/>
<evidence type="ECO:0000256" key="3">
    <source>
        <dbReference type="SAM" id="MobiDB-lite"/>
    </source>
</evidence>
<evidence type="ECO:0000313" key="5">
    <source>
        <dbReference type="EMBL" id="MDG0865585.1"/>
    </source>
</evidence>
<dbReference type="PROSITE" id="PS51257">
    <property type="entry name" value="PROKAR_LIPOPROTEIN"/>
    <property type="match status" value="1"/>
</dbReference>
<dbReference type="EMBL" id="CP046147">
    <property type="protein sequence ID" value="WFG39666.1"/>
    <property type="molecule type" value="Genomic_DNA"/>
</dbReference>
<reference evidence="6" key="2">
    <citation type="journal article" date="2023" name="Nat. Commun.">
        <title>Cultivation of marine bacteria of the SAR202 clade.</title>
        <authorList>
            <person name="Lim Y."/>
            <person name="Seo J.H."/>
            <person name="Giovannoni S.J."/>
            <person name="Kang I."/>
            <person name="Cho J.C."/>
        </authorList>
    </citation>
    <scope>NUCLEOTIDE SEQUENCE</scope>
    <source>
        <strain evidence="6">JH1073</strain>
    </source>
</reference>
<dbReference type="Proteomes" id="UP001219901">
    <property type="component" value="Chromosome"/>
</dbReference>
<feature type="coiled-coil region" evidence="2">
    <location>
        <begin position="355"/>
        <end position="411"/>
    </location>
</feature>
<feature type="chain" id="PRO_5042543456" evidence="4">
    <location>
        <begin position="29"/>
        <end position="822"/>
    </location>
</feature>
<dbReference type="EMBL" id="WMBE01000001">
    <property type="protein sequence ID" value="MDG0865585.1"/>
    <property type="molecule type" value="Genomic_DNA"/>
</dbReference>
<feature type="compositionally biased region" description="Low complexity" evidence="3">
    <location>
        <begin position="797"/>
        <end position="822"/>
    </location>
</feature>
<dbReference type="RefSeq" id="WP_342823602.1">
    <property type="nucleotide sequence ID" value="NZ_CP046146.1"/>
</dbReference>
<sequence>MTAVRSRNGSFKILATMAMVLVMALVSACDVLATEGARDAIANGREIREFEDANLRPLEQEMNDLWVTEIEPRERQLEDLRHEMQLLQEDLIQPLWDAQNDPWAPGGAGSILQEEFEEKNRQIDLLYRQIELEQRELDQNWQTLWNSGSVDPAFQELEDLRYEKQRELDRLYRSGNRPIDDIWDQINELNNSQGFANTDSQIEAEQINIELRRLWDLQNEIQNGSNDEVTALYDRANNAQNELNDLHNFGWNPINDIYAEIERLQAEQSSTGFDAAGVPISTVSINAQIADLQNTVSSYIASRDSEIAVLQAKLAALGSDSTDGTTASVTTDTAARIADLQVLIAGLQDDADALVDSMNVEVDSLSAQIDDKKNSYNQLIATAESDFATLSASLLAQADDVKDEIDALEAIGGDDVVDQIAQLQSQYDALIASEESEEHDLHTRVADYETERDEGVDELKAAKDVIEAALLNNPTAEFDAQIAIYKDELAGLQAGSTGTQSAADIQASIDAVNAHWNDLIEEINNKIAVLQNQLVVGSSTSDTDARINSLRLQAQELENELLAKIQNMELLVAELYRQADSFNSNDSAQAQEIQRQIDDLNSKLEAIWAQDSSNNLQIMIQVQNLQKQAFALEEEREDEQYRLEEELWDLDDQISRFHKDQNSGTSSKEAEYQAIADDLQQRRFLLDEQRWTLNDEQQLAWDAFEVSQAEAQEEIKRIEDEQFGALREQMRAIEEELQVFYNMQRDLELQIREAQQLVEEKKRELEDKVFDALESAAGTVDQAGDTILTATEEADNPTETVEPTTTTTAGTEPATAADGTAN</sequence>
<dbReference type="PANTHER" id="PTHR18870:SF9">
    <property type="entry name" value="PROTEIN TAG-278-RELATED"/>
    <property type="match status" value="1"/>
</dbReference>
<name>A0AAJ6CRX0_9CHLR</name>
<evidence type="ECO:0000256" key="4">
    <source>
        <dbReference type="SAM" id="SignalP"/>
    </source>
</evidence>
<keyword evidence="1 2" id="KW-0175">Coiled coil</keyword>